<name>A0ABR2GW89_9EUKA</name>
<evidence type="ECO:0000259" key="1">
    <source>
        <dbReference type="Pfam" id="PF10416"/>
    </source>
</evidence>
<organism evidence="2 3">
    <name type="scientific">Tritrichomonas musculus</name>
    <dbReference type="NCBI Taxonomy" id="1915356"/>
    <lineage>
        <taxon>Eukaryota</taxon>
        <taxon>Metamonada</taxon>
        <taxon>Parabasalia</taxon>
        <taxon>Tritrichomonadida</taxon>
        <taxon>Tritrichomonadidae</taxon>
        <taxon>Tritrichomonas</taxon>
    </lineage>
</organism>
<gene>
    <name evidence="2" type="ORF">M9Y10_035619</name>
</gene>
<sequence>MMDSIVNNQILSQIHGLKLKVEDFLTKDDIDYYQKLKQTLSSPICRNCRNRRVESFREMLLTIYYFVNRKSEDAWKRSLISGVCWFKNYVCVNIRQMSCLLDKCKSSINGSLQRASLIVLHNKQQTIKILIEAIPYLKNHRNLLMMWSVRQYAQKQQFLVPLMNQNQFFLRNTIPNFSKEFINKERSETSAAPIDSNKLRDTTEGIKCEKEIESSQIEINNNNHSRIDPWFNFFGDIDLPEEVSDRYNF</sequence>
<feature type="domain" description="Initiator binding" evidence="1">
    <location>
        <begin position="29"/>
        <end position="152"/>
    </location>
</feature>
<protein>
    <recommendedName>
        <fullName evidence="1">Initiator binding domain-containing protein</fullName>
    </recommendedName>
</protein>
<comment type="caution">
    <text evidence="2">The sequence shown here is derived from an EMBL/GenBank/DDBJ whole genome shotgun (WGS) entry which is preliminary data.</text>
</comment>
<evidence type="ECO:0000313" key="3">
    <source>
        <dbReference type="Proteomes" id="UP001470230"/>
    </source>
</evidence>
<dbReference type="Pfam" id="PF10416">
    <property type="entry name" value="IBD"/>
    <property type="match status" value="1"/>
</dbReference>
<accession>A0ABR2GW89</accession>
<evidence type="ECO:0000313" key="2">
    <source>
        <dbReference type="EMBL" id="KAK8838200.1"/>
    </source>
</evidence>
<keyword evidence="3" id="KW-1185">Reference proteome</keyword>
<dbReference type="EMBL" id="JAPFFF010000056">
    <property type="protein sequence ID" value="KAK8838200.1"/>
    <property type="molecule type" value="Genomic_DNA"/>
</dbReference>
<dbReference type="InterPro" id="IPR018845">
    <property type="entry name" value="Initiator-bd"/>
</dbReference>
<reference evidence="2 3" key="1">
    <citation type="submission" date="2024-04" db="EMBL/GenBank/DDBJ databases">
        <title>Tritrichomonas musculus Genome.</title>
        <authorList>
            <person name="Alves-Ferreira E."/>
            <person name="Grigg M."/>
            <person name="Lorenzi H."/>
            <person name="Galac M."/>
        </authorList>
    </citation>
    <scope>NUCLEOTIDE SEQUENCE [LARGE SCALE GENOMIC DNA]</scope>
    <source>
        <strain evidence="2 3">EAF2021</strain>
    </source>
</reference>
<proteinExistence type="predicted"/>
<dbReference type="Proteomes" id="UP001470230">
    <property type="component" value="Unassembled WGS sequence"/>
</dbReference>